<comment type="caution">
    <text evidence="4">The sequence shown here is derived from an EMBL/GenBank/DDBJ whole genome shotgun (WGS) entry which is preliminary data.</text>
</comment>
<dbReference type="EMBL" id="CAJPDR010000079">
    <property type="protein sequence ID" value="CAF9915007.1"/>
    <property type="molecule type" value="Genomic_DNA"/>
</dbReference>
<keyword evidence="2" id="KW-0732">Signal</keyword>
<accession>A0A8H3I4V7</accession>
<dbReference type="InterPro" id="IPR056124">
    <property type="entry name" value="DUF7707"/>
</dbReference>
<evidence type="ECO:0000256" key="2">
    <source>
        <dbReference type="SAM" id="SignalP"/>
    </source>
</evidence>
<proteinExistence type="predicted"/>
<feature type="region of interest" description="Disordered" evidence="1">
    <location>
        <begin position="127"/>
        <end position="153"/>
    </location>
</feature>
<sequence>MPSLAFLFTSLLVSFAAAQSNTTFDPNAVDLTEKNQWCQGETANCPTLCGGQSETKANSCTGSSLAYLCTCANGSSPPNIGDYQGTLPNFICEATFAQCRIADPGSEACKTCGTLMPSDVPAITSSTSSAAATSSTGTATTTSASTTASSQSKSGAGRVEAVGGVIGGALGLAAVML</sequence>
<dbReference type="Pfam" id="PF24808">
    <property type="entry name" value="DUF7707"/>
    <property type="match status" value="1"/>
</dbReference>
<dbReference type="Proteomes" id="UP000664203">
    <property type="component" value="Unassembled WGS sequence"/>
</dbReference>
<evidence type="ECO:0000313" key="5">
    <source>
        <dbReference type="Proteomes" id="UP000664203"/>
    </source>
</evidence>
<gene>
    <name evidence="4" type="ORF">ALECFALPRED_009899</name>
</gene>
<evidence type="ECO:0000256" key="1">
    <source>
        <dbReference type="SAM" id="MobiDB-lite"/>
    </source>
</evidence>
<feature type="signal peptide" evidence="2">
    <location>
        <begin position="1"/>
        <end position="18"/>
    </location>
</feature>
<dbReference type="OrthoDB" id="2121879at2759"/>
<keyword evidence="5" id="KW-1185">Reference proteome</keyword>
<protein>
    <recommendedName>
        <fullName evidence="3">DUF7707 domain-containing protein</fullName>
    </recommendedName>
</protein>
<dbReference type="AlphaFoldDB" id="A0A8H3I4V7"/>
<reference evidence="4" key="1">
    <citation type="submission" date="2021-03" db="EMBL/GenBank/DDBJ databases">
        <authorList>
            <person name="Tagirdzhanova G."/>
        </authorList>
    </citation>
    <scope>NUCLEOTIDE SEQUENCE</scope>
</reference>
<name>A0A8H3I4V7_9LECA</name>
<evidence type="ECO:0000259" key="3">
    <source>
        <dbReference type="Pfam" id="PF24808"/>
    </source>
</evidence>
<dbReference type="PANTHER" id="PTHR38118:SF2">
    <property type="entry name" value="CDP-ALCOHOL PHOSPHATIDYLTRANSFERASE PROTEIN"/>
    <property type="match status" value="1"/>
</dbReference>
<feature type="domain" description="DUF7707" evidence="3">
    <location>
        <begin position="23"/>
        <end position="111"/>
    </location>
</feature>
<dbReference type="PANTHER" id="PTHR38118">
    <property type="entry name" value="ANCHORED CELL WALL PROTEIN 11-RELATED"/>
    <property type="match status" value="1"/>
</dbReference>
<feature type="chain" id="PRO_5034393060" description="DUF7707 domain-containing protein" evidence="2">
    <location>
        <begin position="19"/>
        <end position="177"/>
    </location>
</feature>
<organism evidence="4 5">
    <name type="scientific">Alectoria fallacina</name>
    <dbReference type="NCBI Taxonomy" id="1903189"/>
    <lineage>
        <taxon>Eukaryota</taxon>
        <taxon>Fungi</taxon>
        <taxon>Dikarya</taxon>
        <taxon>Ascomycota</taxon>
        <taxon>Pezizomycotina</taxon>
        <taxon>Lecanoromycetes</taxon>
        <taxon>OSLEUM clade</taxon>
        <taxon>Lecanoromycetidae</taxon>
        <taxon>Lecanorales</taxon>
        <taxon>Lecanorineae</taxon>
        <taxon>Parmeliaceae</taxon>
        <taxon>Alectoria</taxon>
    </lineage>
</organism>
<evidence type="ECO:0000313" key="4">
    <source>
        <dbReference type="EMBL" id="CAF9915007.1"/>
    </source>
</evidence>